<reference evidence="17 18" key="1">
    <citation type="submission" date="2017-09" db="EMBL/GenBank/DDBJ databases">
        <title>Sphingomonas ginsenosidimutans KACC 14949, whole genome shotgun sequence.</title>
        <authorList>
            <person name="Feng G."/>
            <person name="Zhu H."/>
        </authorList>
    </citation>
    <scope>NUCLEOTIDE SEQUENCE [LARGE SCALE GENOMIC DNA]</scope>
    <source>
        <strain evidence="17 18">KACC 14949</strain>
    </source>
</reference>
<feature type="region of interest" description="Disordered" evidence="15">
    <location>
        <begin position="424"/>
        <end position="453"/>
    </location>
</feature>
<dbReference type="CDD" id="cd03364">
    <property type="entry name" value="TOPRIM_DnaG_primases"/>
    <property type="match status" value="1"/>
</dbReference>
<evidence type="ECO:0000256" key="7">
    <source>
        <dbReference type="ARBA" id="ARBA00022771"/>
    </source>
</evidence>
<evidence type="ECO:0000256" key="4">
    <source>
        <dbReference type="ARBA" id="ARBA00022695"/>
    </source>
</evidence>
<dbReference type="GO" id="GO:0006269">
    <property type="term" value="P:DNA replication, synthesis of primer"/>
    <property type="evidence" value="ECO:0007669"/>
    <property type="project" value="UniProtKB-UniRule"/>
</dbReference>
<comment type="function">
    <text evidence="12 13">RNA polymerase that catalyzes the synthesis of short RNA molecules used as primers for DNA polymerase during DNA replication.</text>
</comment>
<evidence type="ECO:0000256" key="11">
    <source>
        <dbReference type="ARBA" id="ARBA00023163"/>
    </source>
</evidence>
<dbReference type="FunFam" id="3.90.580.10:FF:000001">
    <property type="entry name" value="DNA primase"/>
    <property type="match status" value="1"/>
</dbReference>
<dbReference type="PIRSF" id="PIRSF002811">
    <property type="entry name" value="DnaG"/>
    <property type="match status" value="1"/>
</dbReference>
<evidence type="ECO:0000256" key="5">
    <source>
        <dbReference type="ARBA" id="ARBA00022705"/>
    </source>
</evidence>
<keyword evidence="18" id="KW-1185">Reference proteome</keyword>
<dbReference type="GO" id="GO:0005737">
    <property type="term" value="C:cytoplasm"/>
    <property type="evidence" value="ECO:0007669"/>
    <property type="project" value="TreeGrafter"/>
</dbReference>
<dbReference type="Proteomes" id="UP000218784">
    <property type="component" value="Unassembled WGS sequence"/>
</dbReference>
<dbReference type="AlphaFoldDB" id="A0A2A4HTL6"/>
<comment type="caution">
    <text evidence="17">The sequence shown here is derived from an EMBL/GenBank/DDBJ whole genome shotgun (WGS) entry which is preliminary data.</text>
</comment>
<dbReference type="Gene3D" id="3.90.580.10">
    <property type="entry name" value="Zinc finger, CHC2-type domain"/>
    <property type="match status" value="1"/>
</dbReference>
<dbReference type="Gene3D" id="3.40.1360.10">
    <property type="match status" value="1"/>
</dbReference>
<keyword evidence="5 12" id="KW-0235">DNA replication</keyword>
<evidence type="ECO:0000313" key="18">
    <source>
        <dbReference type="Proteomes" id="UP000218784"/>
    </source>
</evidence>
<keyword evidence="3 12" id="KW-0808">Transferase</keyword>
<evidence type="ECO:0000256" key="3">
    <source>
        <dbReference type="ARBA" id="ARBA00022679"/>
    </source>
</evidence>
<dbReference type="InterPro" id="IPR006171">
    <property type="entry name" value="TOPRIM_dom"/>
</dbReference>
<dbReference type="NCBIfam" id="TIGR01391">
    <property type="entry name" value="dnaG"/>
    <property type="match status" value="1"/>
</dbReference>
<dbReference type="GO" id="GO:1990077">
    <property type="term" value="C:primosome complex"/>
    <property type="evidence" value="ECO:0007669"/>
    <property type="project" value="UniProtKB-KW"/>
</dbReference>
<evidence type="ECO:0000259" key="16">
    <source>
        <dbReference type="PROSITE" id="PS50880"/>
    </source>
</evidence>
<dbReference type="InterPro" id="IPR037068">
    <property type="entry name" value="DNA_primase_core_N_sf"/>
</dbReference>
<dbReference type="PANTHER" id="PTHR30313:SF2">
    <property type="entry name" value="DNA PRIMASE"/>
    <property type="match status" value="1"/>
</dbReference>
<dbReference type="FunFam" id="3.40.1360.10:FF:000002">
    <property type="entry name" value="DNA primase"/>
    <property type="match status" value="1"/>
</dbReference>
<dbReference type="RefSeq" id="WP_096613377.1">
    <property type="nucleotide sequence ID" value="NZ_NWVD01000007.1"/>
</dbReference>
<comment type="domain">
    <text evidence="12">Contains an N-terminal zinc-binding domain, a central core domain that contains the primase activity, and a C-terminal DnaB-binding domain.</text>
</comment>
<keyword evidence="10 12" id="KW-0238">DNA-binding</keyword>
<keyword evidence="2 12" id="KW-0639">Primosome</keyword>
<dbReference type="Pfam" id="PF08275">
    <property type="entry name" value="DNAG_N"/>
    <property type="match status" value="1"/>
</dbReference>
<dbReference type="SUPFAM" id="SSF57783">
    <property type="entry name" value="Zinc beta-ribbon"/>
    <property type="match status" value="1"/>
</dbReference>
<comment type="cofactor">
    <cofactor evidence="12 13 14">
        <name>Zn(2+)</name>
        <dbReference type="ChEBI" id="CHEBI:29105"/>
    </cofactor>
    <text evidence="12 13 14">Binds 1 zinc ion per monomer.</text>
</comment>
<name>A0A2A4HTL6_9SPHN</name>
<feature type="domain" description="Toprim" evidence="16">
    <location>
        <begin position="253"/>
        <end position="335"/>
    </location>
</feature>
<dbReference type="EC" id="2.7.7.101" evidence="12"/>
<dbReference type="InterPro" id="IPR030846">
    <property type="entry name" value="DnaG_bac"/>
</dbReference>
<dbReference type="InterPro" id="IPR050219">
    <property type="entry name" value="DnaG_primase"/>
</dbReference>
<keyword evidence="11 12" id="KW-0804">Transcription</keyword>
<protein>
    <recommendedName>
        <fullName evidence="12 13">DNA primase</fullName>
        <ecNumber evidence="12">2.7.7.101</ecNumber>
    </recommendedName>
</protein>
<evidence type="ECO:0000256" key="2">
    <source>
        <dbReference type="ARBA" id="ARBA00022515"/>
    </source>
</evidence>
<dbReference type="InterPro" id="IPR013264">
    <property type="entry name" value="DNAG_N"/>
</dbReference>
<evidence type="ECO:0000256" key="6">
    <source>
        <dbReference type="ARBA" id="ARBA00022723"/>
    </source>
</evidence>
<keyword evidence="4 12" id="KW-0548">Nucleotidyltransferase</keyword>
<dbReference type="GO" id="GO:0008270">
    <property type="term" value="F:zinc ion binding"/>
    <property type="evidence" value="ECO:0007669"/>
    <property type="project" value="UniProtKB-UniRule"/>
</dbReference>
<keyword evidence="9" id="KW-0460">Magnesium</keyword>
<evidence type="ECO:0000256" key="10">
    <source>
        <dbReference type="ARBA" id="ARBA00023125"/>
    </source>
</evidence>
<comment type="catalytic activity">
    <reaction evidence="12">
        <text>ssDNA + n NTP = ssDNA/pppN(pN)n-1 hybrid + (n-1) diphosphate.</text>
        <dbReference type="EC" id="2.7.7.101"/>
    </reaction>
</comment>
<dbReference type="HAMAP" id="MF_00974">
    <property type="entry name" value="DNA_primase_DnaG"/>
    <property type="match status" value="1"/>
</dbReference>
<dbReference type="InterPro" id="IPR036977">
    <property type="entry name" value="DNA_primase_Znf_CHC2"/>
</dbReference>
<dbReference type="GO" id="GO:0003677">
    <property type="term" value="F:DNA binding"/>
    <property type="evidence" value="ECO:0007669"/>
    <property type="project" value="UniProtKB-KW"/>
</dbReference>
<proteinExistence type="inferred from homology"/>
<sequence length="636" mass="69501">MSLTPAFLDELRARTSLSALVGKTVKLTRAGREMKGCCPFHNEKTPSFYVNDDKGFYHCFGCSAHGDAIRWMTDHQGLPFIDAVKELAAAAGLDMPEQDARAAQRAERAKSLHDVMQAAADFFTQQLGGIEGAAARALLERRGVSAATTQAFGFGYSPDSRGRLRAALKDFGDAMLVEAGLLIQVEGKEPYDRFRGRLMIPIRDPRGRVIAFGGRIIGEGEPKYLNSPDTPLFDKGRTLYNLERAAPAARKADRLFVVEGYMDAIALAQGGVGEVVAPLGTALTEHQLERLWRVVDVPILCLDGDGAGQKAAIRAAHRALPMLAPGRSLAFVTLPDGEDPDDLMRAKGKPAFEALVREAEPLVDRLWKHELAAEPLTTPEQRAGLKRRLSDLAGSIADPAVKSEYQAEFRHRFDEQFARTRQPFQQRQPFYPIGQRRSEQRGPGQKWTPPLPPVTEDARRLRAAGGIDPILSKAVVAGLLRHPAEIARHMEVLGSLKLADGALGRVFEAVVDVALADTRAAPLDSGRLVTILAQSGFDTIAHDLLRADAMPYSFTRADADAKQAREDLDEAIAILVTRPEVDAALAEATSAMMERFTDEAFQRQVALVNEQRALDQRLANLVQANEDARALGLEDD</sequence>
<keyword evidence="7 12" id="KW-0863">Zinc-finger</keyword>
<keyword evidence="1 12" id="KW-0240">DNA-directed RNA polymerase</keyword>
<organism evidence="17 18">
    <name type="scientific">Sphingomonas ginsenosidimutans</name>
    <dbReference type="NCBI Taxonomy" id="862134"/>
    <lineage>
        <taxon>Bacteria</taxon>
        <taxon>Pseudomonadati</taxon>
        <taxon>Pseudomonadota</taxon>
        <taxon>Alphaproteobacteria</taxon>
        <taxon>Sphingomonadales</taxon>
        <taxon>Sphingomonadaceae</taxon>
        <taxon>Sphingomonas</taxon>
    </lineage>
</organism>
<evidence type="ECO:0000256" key="12">
    <source>
        <dbReference type="HAMAP-Rule" id="MF_00974"/>
    </source>
</evidence>
<evidence type="ECO:0000256" key="9">
    <source>
        <dbReference type="ARBA" id="ARBA00022842"/>
    </source>
</evidence>
<evidence type="ECO:0000313" key="17">
    <source>
        <dbReference type="EMBL" id="PCG08242.1"/>
    </source>
</evidence>
<dbReference type="GO" id="GO:0000428">
    <property type="term" value="C:DNA-directed RNA polymerase complex"/>
    <property type="evidence" value="ECO:0007669"/>
    <property type="project" value="UniProtKB-KW"/>
</dbReference>
<dbReference type="EMBL" id="NWVD01000007">
    <property type="protein sequence ID" value="PCG08242.1"/>
    <property type="molecule type" value="Genomic_DNA"/>
</dbReference>
<evidence type="ECO:0000256" key="1">
    <source>
        <dbReference type="ARBA" id="ARBA00022478"/>
    </source>
</evidence>
<feature type="zinc finger region" description="CHC2-type" evidence="12 14">
    <location>
        <begin position="38"/>
        <end position="62"/>
    </location>
</feature>
<comment type="subunit">
    <text evidence="12">Monomer. Interacts with DnaB.</text>
</comment>
<dbReference type="GO" id="GO:0003899">
    <property type="term" value="F:DNA-directed RNA polymerase activity"/>
    <property type="evidence" value="ECO:0007669"/>
    <property type="project" value="UniProtKB-UniRule"/>
</dbReference>
<evidence type="ECO:0000256" key="8">
    <source>
        <dbReference type="ARBA" id="ARBA00022833"/>
    </source>
</evidence>
<comment type="similarity">
    <text evidence="12 13">Belongs to the DnaG primase family.</text>
</comment>
<evidence type="ECO:0000256" key="15">
    <source>
        <dbReference type="SAM" id="MobiDB-lite"/>
    </source>
</evidence>
<dbReference type="InterPro" id="IPR034151">
    <property type="entry name" value="TOPRIM_DnaG_bac"/>
</dbReference>
<gene>
    <name evidence="12" type="primary">dnaG</name>
    <name evidence="17" type="ORF">COA17_14375</name>
</gene>
<dbReference type="SUPFAM" id="SSF56731">
    <property type="entry name" value="DNA primase core"/>
    <property type="match status" value="1"/>
</dbReference>
<dbReference type="PROSITE" id="PS50880">
    <property type="entry name" value="TOPRIM"/>
    <property type="match status" value="1"/>
</dbReference>
<dbReference type="InterPro" id="IPR002694">
    <property type="entry name" value="Znf_CHC2"/>
</dbReference>
<keyword evidence="6 12" id="KW-0479">Metal-binding</keyword>
<dbReference type="SMART" id="SM00400">
    <property type="entry name" value="ZnF_CHCC"/>
    <property type="match status" value="1"/>
</dbReference>
<dbReference type="Gene3D" id="3.90.980.10">
    <property type="entry name" value="DNA primase, catalytic core, N-terminal domain"/>
    <property type="match status" value="1"/>
</dbReference>
<dbReference type="Pfam" id="PF01807">
    <property type="entry name" value="Zn_ribbon_DnaG"/>
    <property type="match status" value="1"/>
</dbReference>
<evidence type="ECO:0000256" key="14">
    <source>
        <dbReference type="PIRSR" id="PIRSR002811-1"/>
    </source>
</evidence>
<dbReference type="PANTHER" id="PTHR30313">
    <property type="entry name" value="DNA PRIMASE"/>
    <property type="match status" value="1"/>
</dbReference>
<accession>A0A2A4HTL6</accession>
<keyword evidence="8 12" id="KW-0862">Zinc</keyword>
<dbReference type="Pfam" id="PF13662">
    <property type="entry name" value="Toprim_4"/>
    <property type="match status" value="1"/>
</dbReference>
<dbReference type="SMART" id="SM00493">
    <property type="entry name" value="TOPRIM"/>
    <property type="match status" value="1"/>
</dbReference>
<dbReference type="InterPro" id="IPR006295">
    <property type="entry name" value="DNA_primase_DnaG"/>
</dbReference>
<evidence type="ECO:0000256" key="13">
    <source>
        <dbReference type="PIRNR" id="PIRNR002811"/>
    </source>
</evidence>